<dbReference type="AlphaFoldDB" id="A0A016V1D6"/>
<reference evidence="3" key="1">
    <citation type="journal article" date="2015" name="Nat. Genet.">
        <title>The genome and transcriptome of the zoonotic hookworm Ancylostoma ceylanicum identify infection-specific gene families.</title>
        <authorList>
            <person name="Schwarz E.M."/>
            <person name="Hu Y."/>
            <person name="Antoshechkin I."/>
            <person name="Miller M.M."/>
            <person name="Sternberg P.W."/>
            <person name="Aroian R.V."/>
        </authorList>
    </citation>
    <scope>NUCLEOTIDE SEQUENCE</scope>
    <source>
        <strain evidence="3">HY135</strain>
    </source>
</reference>
<protein>
    <recommendedName>
        <fullName evidence="4">CASP-like protein</fullName>
    </recommendedName>
</protein>
<evidence type="ECO:0000256" key="1">
    <source>
        <dbReference type="SAM" id="SignalP"/>
    </source>
</evidence>
<keyword evidence="1" id="KW-0732">Signal</keyword>
<evidence type="ECO:0008006" key="4">
    <source>
        <dbReference type="Google" id="ProtNLM"/>
    </source>
</evidence>
<feature type="signal peptide" evidence="1">
    <location>
        <begin position="1"/>
        <end position="27"/>
    </location>
</feature>
<evidence type="ECO:0000313" key="2">
    <source>
        <dbReference type="EMBL" id="EYC20842.1"/>
    </source>
</evidence>
<name>A0A016V1D6_9BILA</name>
<accession>A0A016V1D6</accession>
<dbReference type="Proteomes" id="UP000024635">
    <property type="component" value="Unassembled WGS sequence"/>
</dbReference>
<comment type="caution">
    <text evidence="2">The sequence shown here is derived from an EMBL/GenBank/DDBJ whole genome shotgun (WGS) entry which is preliminary data.</text>
</comment>
<evidence type="ECO:0000313" key="3">
    <source>
        <dbReference type="Proteomes" id="UP000024635"/>
    </source>
</evidence>
<feature type="chain" id="PRO_5001489522" description="CASP-like protein" evidence="1">
    <location>
        <begin position="28"/>
        <end position="91"/>
    </location>
</feature>
<dbReference type="EMBL" id="JARK01001356">
    <property type="protein sequence ID" value="EYC20842.1"/>
    <property type="molecule type" value="Genomic_DNA"/>
</dbReference>
<organism evidence="2 3">
    <name type="scientific">Ancylostoma ceylanicum</name>
    <dbReference type="NCBI Taxonomy" id="53326"/>
    <lineage>
        <taxon>Eukaryota</taxon>
        <taxon>Metazoa</taxon>
        <taxon>Ecdysozoa</taxon>
        <taxon>Nematoda</taxon>
        <taxon>Chromadorea</taxon>
        <taxon>Rhabditida</taxon>
        <taxon>Rhabditina</taxon>
        <taxon>Rhabditomorpha</taxon>
        <taxon>Strongyloidea</taxon>
        <taxon>Ancylostomatidae</taxon>
        <taxon>Ancylostomatinae</taxon>
        <taxon>Ancylostoma</taxon>
    </lineage>
</organism>
<proteinExistence type="predicted"/>
<gene>
    <name evidence="2" type="primary">Acey_s0020.g1</name>
    <name evidence="2" type="ORF">Y032_0020g1</name>
</gene>
<sequence length="91" mass="9774">MSPSSMVKSELIMKLLLAALLLLIVDAHVENSSLLANRTYAGDPLIRTHVDKKAHKFPFALLATVADLIFSGVTAVSNAIRGVKDVKETVS</sequence>
<keyword evidence="3" id="KW-1185">Reference proteome</keyword>